<comment type="caution">
    <text evidence="1">The sequence shown here is derived from an EMBL/GenBank/DDBJ whole genome shotgun (WGS) entry which is preliminary data.</text>
</comment>
<dbReference type="Proteomes" id="UP000499080">
    <property type="component" value="Unassembled WGS sequence"/>
</dbReference>
<reference evidence="1 2" key="1">
    <citation type="journal article" date="2019" name="Sci. Rep.">
        <title>Orb-weaving spider Araneus ventricosus genome elucidates the spidroin gene catalogue.</title>
        <authorList>
            <person name="Kono N."/>
            <person name="Nakamura H."/>
            <person name="Ohtoshi R."/>
            <person name="Moran D.A.P."/>
            <person name="Shinohara A."/>
            <person name="Yoshida Y."/>
            <person name="Fujiwara M."/>
            <person name="Mori M."/>
            <person name="Tomita M."/>
            <person name="Arakawa K."/>
        </authorList>
    </citation>
    <scope>NUCLEOTIDE SEQUENCE [LARGE SCALE GENOMIC DNA]</scope>
</reference>
<accession>A0A4Y2BYB5</accession>
<keyword evidence="2" id="KW-1185">Reference proteome</keyword>
<name>A0A4Y2BYB5_ARAVE</name>
<evidence type="ECO:0000313" key="1">
    <source>
        <dbReference type="EMBL" id="GBL96557.1"/>
    </source>
</evidence>
<protein>
    <submittedName>
        <fullName evidence="1">Uncharacterized protein</fullName>
    </submittedName>
</protein>
<dbReference type="AlphaFoldDB" id="A0A4Y2BYB5"/>
<proteinExistence type="predicted"/>
<feature type="non-terminal residue" evidence="1">
    <location>
        <position position="1"/>
    </location>
</feature>
<organism evidence="1 2">
    <name type="scientific">Araneus ventricosus</name>
    <name type="common">Orbweaver spider</name>
    <name type="synonym">Epeira ventricosa</name>
    <dbReference type="NCBI Taxonomy" id="182803"/>
    <lineage>
        <taxon>Eukaryota</taxon>
        <taxon>Metazoa</taxon>
        <taxon>Ecdysozoa</taxon>
        <taxon>Arthropoda</taxon>
        <taxon>Chelicerata</taxon>
        <taxon>Arachnida</taxon>
        <taxon>Araneae</taxon>
        <taxon>Araneomorphae</taxon>
        <taxon>Entelegynae</taxon>
        <taxon>Araneoidea</taxon>
        <taxon>Araneidae</taxon>
        <taxon>Araneus</taxon>
    </lineage>
</organism>
<dbReference type="EMBL" id="BGPR01084720">
    <property type="protein sequence ID" value="GBL96557.1"/>
    <property type="molecule type" value="Genomic_DNA"/>
</dbReference>
<gene>
    <name evidence="1" type="ORF">AVEN_55444_1</name>
</gene>
<evidence type="ECO:0000313" key="2">
    <source>
        <dbReference type="Proteomes" id="UP000499080"/>
    </source>
</evidence>
<sequence length="158" mass="19082">DHEDIAYSTTHSLYDHEDIAYSTTHSLYDHEDIAYSTTYSLYDYEDIVYSTKDSLYDHEDIAYSTTHSLYDYENIAYENCRWHKELLPVCPQHEKYYLERNRESSIHHRMCGEELCFIEIIAGNFPQISISEKQKRIESNYQKMKRITSNFEKQEYRE</sequence>